<evidence type="ECO:0000313" key="5">
    <source>
        <dbReference type="Proteomes" id="UP001162031"/>
    </source>
</evidence>
<keyword evidence="5" id="KW-1185">Reference proteome</keyword>
<protein>
    <recommendedName>
        <fullName evidence="6">RxLR effector protein</fullName>
    </recommendedName>
</protein>
<keyword evidence="2" id="KW-0472">Membrane</keyword>
<dbReference type="Proteomes" id="UP001162031">
    <property type="component" value="Unassembled WGS sequence"/>
</dbReference>
<accession>A0AAV0U3Y3</accession>
<dbReference type="PROSITE" id="PS51257">
    <property type="entry name" value="PROKAR_LIPOPROTEIN"/>
    <property type="match status" value="1"/>
</dbReference>
<feature type="region of interest" description="Disordered" evidence="1">
    <location>
        <begin position="60"/>
        <end position="85"/>
    </location>
</feature>
<feature type="transmembrane region" description="Helical" evidence="2">
    <location>
        <begin position="115"/>
        <end position="136"/>
    </location>
</feature>
<comment type="caution">
    <text evidence="4">The sequence shown here is derived from an EMBL/GenBank/DDBJ whole genome shotgun (WGS) entry which is preliminary data.</text>
</comment>
<dbReference type="AlphaFoldDB" id="A0AAV0U3Y3"/>
<proteinExistence type="predicted"/>
<keyword evidence="2" id="KW-1133">Transmembrane helix</keyword>
<evidence type="ECO:0000313" key="4">
    <source>
        <dbReference type="EMBL" id="CAI5731068.1"/>
    </source>
</evidence>
<evidence type="ECO:0000256" key="1">
    <source>
        <dbReference type="SAM" id="MobiDB-lite"/>
    </source>
</evidence>
<gene>
    <name evidence="4" type="ORF">HBR001_LOCUS5062</name>
</gene>
<dbReference type="EMBL" id="CANTFL010001076">
    <property type="protein sequence ID" value="CAI5731068.1"/>
    <property type="molecule type" value="Genomic_DNA"/>
</dbReference>
<evidence type="ECO:0000256" key="3">
    <source>
        <dbReference type="SAM" id="SignalP"/>
    </source>
</evidence>
<evidence type="ECO:0000256" key="2">
    <source>
        <dbReference type="SAM" id="Phobius"/>
    </source>
</evidence>
<sequence>MHFRVLLVLAVATFVASCSSFASADTRSTKGVDDDSSAIGRLRGEGAMQMEDKQLDFRPSEMDSELTEQAVPEAAPAGRDAGRVPLTDAQKAKLMKKIRAFAKDDEARAMSFENILLWSGLAGVIAGSGWFASSLFKAKGPYTNGLPLATKAPGSS</sequence>
<evidence type="ECO:0008006" key="6">
    <source>
        <dbReference type="Google" id="ProtNLM"/>
    </source>
</evidence>
<reference evidence="4" key="1">
    <citation type="submission" date="2022-12" db="EMBL/GenBank/DDBJ databases">
        <authorList>
            <person name="Webb A."/>
        </authorList>
    </citation>
    <scope>NUCLEOTIDE SEQUENCE</scope>
    <source>
        <strain evidence="4">Hp1</strain>
    </source>
</reference>
<organism evidence="4 5">
    <name type="scientific">Hyaloperonospora brassicae</name>
    <name type="common">Brassica downy mildew</name>
    <name type="synonym">Peronospora brassicae</name>
    <dbReference type="NCBI Taxonomy" id="162125"/>
    <lineage>
        <taxon>Eukaryota</taxon>
        <taxon>Sar</taxon>
        <taxon>Stramenopiles</taxon>
        <taxon>Oomycota</taxon>
        <taxon>Peronosporomycetes</taxon>
        <taxon>Peronosporales</taxon>
        <taxon>Peronosporaceae</taxon>
        <taxon>Hyaloperonospora</taxon>
    </lineage>
</organism>
<keyword evidence="2" id="KW-0812">Transmembrane</keyword>
<keyword evidence="3" id="KW-0732">Signal</keyword>
<name>A0AAV0U3Y3_HYABA</name>
<feature type="chain" id="PRO_5043841295" description="RxLR effector protein" evidence="3">
    <location>
        <begin position="25"/>
        <end position="156"/>
    </location>
</feature>
<feature type="signal peptide" evidence="3">
    <location>
        <begin position="1"/>
        <end position="24"/>
    </location>
</feature>